<protein>
    <submittedName>
        <fullName evidence="2">Uncharacterized protein</fullName>
    </submittedName>
</protein>
<organism evidence="2 3">
    <name type="scientific">Pleurodeles waltl</name>
    <name type="common">Iberian ribbed newt</name>
    <dbReference type="NCBI Taxonomy" id="8319"/>
    <lineage>
        <taxon>Eukaryota</taxon>
        <taxon>Metazoa</taxon>
        <taxon>Chordata</taxon>
        <taxon>Craniata</taxon>
        <taxon>Vertebrata</taxon>
        <taxon>Euteleostomi</taxon>
        <taxon>Amphibia</taxon>
        <taxon>Batrachia</taxon>
        <taxon>Caudata</taxon>
        <taxon>Salamandroidea</taxon>
        <taxon>Salamandridae</taxon>
        <taxon>Pleurodelinae</taxon>
        <taxon>Pleurodeles</taxon>
    </lineage>
</organism>
<feature type="region of interest" description="Disordered" evidence="1">
    <location>
        <begin position="24"/>
        <end position="111"/>
    </location>
</feature>
<dbReference type="AlphaFoldDB" id="A0AAV7LME1"/>
<feature type="compositionally biased region" description="Acidic residues" evidence="1">
    <location>
        <begin position="94"/>
        <end position="111"/>
    </location>
</feature>
<sequence>MNLCSSISLTDVITAIESCPARKARACDGPVGDSPCTKPTGADTAPGAVEQPGAGTNESFFSPVMSWRRAGNTEGGGEKMPASESGKEASCEEASSEEESGVEESGEEESG</sequence>
<evidence type="ECO:0000256" key="1">
    <source>
        <dbReference type="SAM" id="MobiDB-lite"/>
    </source>
</evidence>
<evidence type="ECO:0000313" key="2">
    <source>
        <dbReference type="EMBL" id="KAJ1092712.1"/>
    </source>
</evidence>
<dbReference type="Proteomes" id="UP001066276">
    <property type="component" value="Chromosome 11"/>
</dbReference>
<comment type="caution">
    <text evidence="2">The sequence shown here is derived from an EMBL/GenBank/DDBJ whole genome shotgun (WGS) entry which is preliminary data.</text>
</comment>
<keyword evidence="3" id="KW-1185">Reference proteome</keyword>
<reference evidence="2" key="1">
    <citation type="journal article" date="2022" name="bioRxiv">
        <title>Sequencing and chromosome-scale assembly of the giantPleurodeles waltlgenome.</title>
        <authorList>
            <person name="Brown T."/>
            <person name="Elewa A."/>
            <person name="Iarovenko S."/>
            <person name="Subramanian E."/>
            <person name="Araus A.J."/>
            <person name="Petzold A."/>
            <person name="Susuki M."/>
            <person name="Suzuki K.-i.T."/>
            <person name="Hayashi T."/>
            <person name="Toyoda A."/>
            <person name="Oliveira C."/>
            <person name="Osipova E."/>
            <person name="Leigh N.D."/>
            <person name="Simon A."/>
            <person name="Yun M.H."/>
        </authorList>
    </citation>
    <scope>NUCLEOTIDE SEQUENCE</scope>
    <source>
        <strain evidence="2">20211129_DDA</strain>
        <tissue evidence="2">Liver</tissue>
    </source>
</reference>
<evidence type="ECO:0000313" key="3">
    <source>
        <dbReference type="Proteomes" id="UP001066276"/>
    </source>
</evidence>
<name>A0AAV7LME1_PLEWA</name>
<dbReference type="EMBL" id="JANPWB010000015">
    <property type="protein sequence ID" value="KAJ1092712.1"/>
    <property type="molecule type" value="Genomic_DNA"/>
</dbReference>
<accession>A0AAV7LME1</accession>
<gene>
    <name evidence="2" type="ORF">NDU88_005822</name>
</gene>
<proteinExistence type="predicted"/>